<dbReference type="PROSITE" id="PS51318">
    <property type="entry name" value="TAT"/>
    <property type="match status" value="1"/>
</dbReference>
<sequence>MPNFSGTPRGPLLGAAALFLAALATACSASAPPAAAPSPARVAPATAPVGDPGWSPAPVVPLPAQPPPSLVVDAPLPEQLAMGLAVIRYRAENLRIVPVYGPGALDVSPRIGHLHVVVDDAPWHWADGSGEPLILQGLPAGPHKVWIGLADPTHKVMDSRTVEFVVPAHTGHH</sequence>
<dbReference type="InterPro" id="IPR006311">
    <property type="entry name" value="TAT_signal"/>
</dbReference>
<accession>A0ABW5G6K6</accession>
<dbReference type="RefSeq" id="WP_345402222.1">
    <property type="nucleotide sequence ID" value="NZ_BAABHG010000013.1"/>
</dbReference>
<keyword evidence="3" id="KW-1185">Reference proteome</keyword>
<evidence type="ECO:0000313" key="3">
    <source>
        <dbReference type="Proteomes" id="UP001597419"/>
    </source>
</evidence>
<feature type="chain" id="PRO_5047030700" evidence="1">
    <location>
        <begin position="32"/>
        <end position="173"/>
    </location>
</feature>
<dbReference type="Proteomes" id="UP001597419">
    <property type="component" value="Unassembled WGS sequence"/>
</dbReference>
<organism evidence="2 3">
    <name type="scientific">Amycolatopsis samaneae</name>
    <dbReference type="NCBI Taxonomy" id="664691"/>
    <lineage>
        <taxon>Bacteria</taxon>
        <taxon>Bacillati</taxon>
        <taxon>Actinomycetota</taxon>
        <taxon>Actinomycetes</taxon>
        <taxon>Pseudonocardiales</taxon>
        <taxon>Pseudonocardiaceae</taxon>
        <taxon>Amycolatopsis</taxon>
    </lineage>
</organism>
<comment type="caution">
    <text evidence="2">The sequence shown here is derived from an EMBL/GenBank/DDBJ whole genome shotgun (WGS) entry which is preliminary data.</text>
</comment>
<proteinExistence type="predicted"/>
<dbReference type="InterPro" id="IPR046133">
    <property type="entry name" value="DUF6130"/>
</dbReference>
<keyword evidence="1" id="KW-0732">Signal</keyword>
<evidence type="ECO:0000313" key="2">
    <source>
        <dbReference type="EMBL" id="MFD2457132.1"/>
    </source>
</evidence>
<gene>
    <name evidence="2" type="ORF">ACFSYJ_00910</name>
</gene>
<protein>
    <submittedName>
        <fullName evidence="2">DUF6130 family protein</fullName>
    </submittedName>
</protein>
<reference evidence="3" key="1">
    <citation type="journal article" date="2019" name="Int. J. Syst. Evol. Microbiol.">
        <title>The Global Catalogue of Microorganisms (GCM) 10K type strain sequencing project: providing services to taxonomists for standard genome sequencing and annotation.</title>
        <authorList>
            <consortium name="The Broad Institute Genomics Platform"/>
            <consortium name="The Broad Institute Genome Sequencing Center for Infectious Disease"/>
            <person name="Wu L."/>
            <person name="Ma J."/>
        </authorList>
    </citation>
    <scope>NUCLEOTIDE SEQUENCE [LARGE SCALE GENOMIC DNA]</scope>
    <source>
        <strain evidence="3">CGMCC 4.7643</strain>
    </source>
</reference>
<evidence type="ECO:0000256" key="1">
    <source>
        <dbReference type="SAM" id="SignalP"/>
    </source>
</evidence>
<feature type="signal peptide" evidence="1">
    <location>
        <begin position="1"/>
        <end position="31"/>
    </location>
</feature>
<dbReference type="Pfam" id="PF19625">
    <property type="entry name" value="DUF6130"/>
    <property type="match status" value="1"/>
</dbReference>
<name>A0ABW5G6K6_9PSEU</name>
<dbReference type="EMBL" id="JBHUKU010000001">
    <property type="protein sequence ID" value="MFD2457132.1"/>
    <property type="molecule type" value="Genomic_DNA"/>
</dbReference>